<reference evidence="8" key="2">
    <citation type="submission" date="2013-10" db="EMBL/GenBank/DDBJ databases">
        <authorList>
            <person name="Aslett M."/>
        </authorList>
    </citation>
    <scope>NUCLEOTIDE SEQUENCE [LARGE SCALE GENOMIC DNA]</scope>
    <source>
        <strain evidence="8">Weybridge</strain>
    </source>
</reference>
<dbReference type="SUPFAM" id="SSF90123">
    <property type="entry name" value="ABC transporter transmembrane region"/>
    <property type="match status" value="1"/>
</dbReference>
<feature type="domain" description="ABC transmembrane type-1" evidence="7">
    <location>
        <begin position="314"/>
        <end position="438"/>
    </location>
</feature>
<evidence type="ECO:0000256" key="5">
    <source>
        <dbReference type="SAM" id="MobiDB-lite"/>
    </source>
</evidence>
<dbReference type="EMBL" id="HG721838">
    <property type="protein sequence ID" value="CDJ60369.1"/>
    <property type="molecule type" value="Genomic_DNA"/>
</dbReference>
<dbReference type="InterPro" id="IPR039421">
    <property type="entry name" value="Type_1_exporter"/>
</dbReference>
<keyword evidence="4" id="KW-0472">Membrane</keyword>
<dbReference type="InterPro" id="IPR027417">
    <property type="entry name" value="P-loop_NTPase"/>
</dbReference>
<reference evidence="8" key="1">
    <citation type="submission" date="2013-10" db="EMBL/GenBank/DDBJ databases">
        <title>Genomic analysis of the causative agents of coccidiosis in chickens.</title>
        <authorList>
            <person name="Reid A.J."/>
            <person name="Blake D."/>
            <person name="Billington K."/>
            <person name="Browne H."/>
            <person name="Dunn M."/>
            <person name="Hung S."/>
            <person name="Kawahara F."/>
            <person name="Miranda-Saavedra D."/>
            <person name="Mourier T."/>
            <person name="Nagra H."/>
            <person name="Otto T.D."/>
            <person name="Rawlings N."/>
            <person name="Sanchez A."/>
            <person name="Sanders M."/>
            <person name="Subramaniam C."/>
            <person name="Tay Y."/>
            <person name="Dear P."/>
            <person name="Doerig C."/>
            <person name="Gruber A."/>
            <person name="Parkinson J."/>
            <person name="Shirley M."/>
            <person name="Wan K.L."/>
            <person name="Berriman M."/>
            <person name="Tomley F."/>
            <person name="Pain A."/>
        </authorList>
    </citation>
    <scope>NUCLEOTIDE SEQUENCE [LARGE SCALE GENOMIC DNA]</scope>
    <source>
        <strain evidence="8">Weybridge</strain>
    </source>
</reference>
<evidence type="ECO:0000259" key="6">
    <source>
        <dbReference type="PROSITE" id="PS50893"/>
    </source>
</evidence>
<dbReference type="SUPFAM" id="SSF52540">
    <property type="entry name" value="P-loop containing nucleoside triphosphate hydrolases"/>
    <property type="match status" value="1"/>
</dbReference>
<keyword evidence="3" id="KW-1133">Transmembrane helix</keyword>
<name>U6MD25_EIMMA</name>
<dbReference type="InterPro" id="IPR017871">
    <property type="entry name" value="ABC_transporter-like_CS"/>
</dbReference>
<dbReference type="InterPro" id="IPR003439">
    <property type="entry name" value="ABC_transporter-like_ATP-bd"/>
</dbReference>
<dbReference type="PANTHER" id="PTHR43394">
    <property type="entry name" value="ATP-DEPENDENT PERMEASE MDL1, MITOCHONDRIAL"/>
    <property type="match status" value="1"/>
</dbReference>
<dbReference type="VEuPathDB" id="ToxoDB:EMWEY_00029980"/>
<dbReference type="PROSITE" id="PS50929">
    <property type="entry name" value="ABC_TM1F"/>
    <property type="match status" value="1"/>
</dbReference>
<feature type="region of interest" description="Disordered" evidence="5">
    <location>
        <begin position="1"/>
        <end position="39"/>
    </location>
</feature>
<dbReference type="GO" id="GO:0015421">
    <property type="term" value="F:ABC-type oligopeptide transporter activity"/>
    <property type="evidence" value="ECO:0007669"/>
    <property type="project" value="TreeGrafter"/>
</dbReference>
<feature type="domain" description="ABC transporter" evidence="6">
    <location>
        <begin position="505"/>
        <end position="727"/>
    </location>
</feature>
<evidence type="ECO:0000256" key="4">
    <source>
        <dbReference type="ARBA" id="ARBA00023136"/>
    </source>
</evidence>
<evidence type="ECO:0000256" key="2">
    <source>
        <dbReference type="ARBA" id="ARBA00022692"/>
    </source>
</evidence>
<gene>
    <name evidence="8" type="ORF">EMWEY_00029980</name>
</gene>
<feature type="region of interest" description="Disordered" evidence="5">
    <location>
        <begin position="94"/>
        <end position="123"/>
    </location>
</feature>
<organism evidence="8 9">
    <name type="scientific">Eimeria maxima</name>
    <name type="common">Coccidian parasite</name>
    <dbReference type="NCBI Taxonomy" id="5804"/>
    <lineage>
        <taxon>Eukaryota</taxon>
        <taxon>Sar</taxon>
        <taxon>Alveolata</taxon>
        <taxon>Apicomplexa</taxon>
        <taxon>Conoidasida</taxon>
        <taxon>Coccidia</taxon>
        <taxon>Eucoccidiorida</taxon>
        <taxon>Eimeriorina</taxon>
        <taxon>Eimeriidae</taxon>
        <taxon>Eimeria</taxon>
    </lineage>
</organism>
<dbReference type="InterPro" id="IPR036640">
    <property type="entry name" value="ABC1_TM_sf"/>
</dbReference>
<evidence type="ECO:0000256" key="3">
    <source>
        <dbReference type="ARBA" id="ARBA00022989"/>
    </source>
</evidence>
<accession>U6MD25</accession>
<dbReference type="GO" id="GO:0005524">
    <property type="term" value="F:ATP binding"/>
    <property type="evidence" value="ECO:0007669"/>
    <property type="project" value="UniProtKB-KW"/>
</dbReference>
<keyword evidence="2" id="KW-0812">Transmembrane</keyword>
<dbReference type="GO" id="GO:0016887">
    <property type="term" value="F:ATP hydrolysis activity"/>
    <property type="evidence" value="ECO:0007669"/>
    <property type="project" value="InterPro"/>
</dbReference>
<dbReference type="GO" id="GO:0016020">
    <property type="term" value="C:membrane"/>
    <property type="evidence" value="ECO:0007669"/>
    <property type="project" value="UniProtKB-SubCell"/>
</dbReference>
<evidence type="ECO:0000256" key="1">
    <source>
        <dbReference type="ARBA" id="ARBA00004141"/>
    </source>
</evidence>
<dbReference type="Proteomes" id="UP000030763">
    <property type="component" value="Unassembled WGS sequence"/>
</dbReference>
<keyword evidence="8" id="KW-0547">Nucleotide-binding</keyword>
<dbReference type="GeneID" id="25336984"/>
<feature type="compositionally biased region" description="Basic and acidic residues" evidence="5">
    <location>
        <begin position="1"/>
        <end position="11"/>
    </location>
</feature>
<evidence type="ECO:0000313" key="8">
    <source>
        <dbReference type="EMBL" id="CDJ60369.1"/>
    </source>
</evidence>
<dbReference type="OrthoDB" id="6500128at2759"/>
<dbReference type="PROSITE" id="PS50893">
    <property type="entry name" value="ABC_TRANSPORTER_2"/>
    <property type="match status" value="1"/>
</dbReference>
<dbReference type="PROSITE" id="PS00211">
    <property type="entry name" value="ABC_TRANSPORTER_1"/>
    <property type="match status" value="1"/>
</dbReference>
<feature type="compositionally biased region" description="Low complexity" evidence="5">
    <location>
        <begin position="94"/>
        <end position="105"/>
    </location>
</feature>
<dbReference type="AlphaFoldDB" id="U6MD25"/>
<comment type="subcellular location">
    <subcellularLocation>
        <location evidence="1">Membrane</location>
        <topology evidence="1">Multi-pass membrane protein</topology>
    </subcellularLocation>
</comment>
<dbReference type="PANTHER" id="PTHR43394:SF1">
    <property type="entry name" value="ATP-BINDING CASSETTE SUB-FAMILY B MEMBER 10, MITOCHONDRIAL"/>
    <property type="match status" value="1"/>
</dbReference>
<sequence>MNKSPLRESVQRLRRRNAGDGSPRVHGTPQGGPECPTGRGPRVAFLELLRLLKEDKLRVTGVILALLLSSGTQLLLPLAVGKLVDAAAQSPLEQQQHQSAQQAQLGRGDWLRGQEGPTSSSCCSAEAENVMPAVKGAARPEATTIPGPERAAAISTEAAGEHSIWGRLVGAIEERVQTPGARLDRAGGLPPTGEFVQAAALPDVTQLSAAAAGGPDEALISRRSDGEQSTGRYLLWSPLPPYVCRRWLGPPIPLFGSSVTLFLCLVHHAPSHAVSPHGVVCLLLIPAICRFASFACPIMISSLFRLLRVAPLPARHVARLQQQHSKALQGALQRATGALSSRGQLRSLNGEALEAKAFGDALEDVLAAAQRTSVAVGCRHAFVFAAGSGLLIHLVNAAASLVAQGVLTGGQVMSLALYSAFVGSSIQGCATAWSDAYRAAAAADDMLRQLLRPLPPLLASPLDYPSELRRFQAALRQQHQLAKQEQDQEVASTLTAATDHRCPAVEFRDVWFSYPLREGQWALRGLSFKVPPGAVVAVTGPSGSGKSSLGALLLRLFEPQRGGIFFEGLPIHAYDERFIRALVIPVLQDSLLLSGMTLEDQIRYGYMAQQEALGTTPDVHSPVSASCDAACVSKFAATLPEGLQTRLCGSGAVLSGGQKQRVCLAMAFCRLEHSQRDRQKTKLPTVLFMDEATSSLDADTESQVLKNLKRVCSLSSAVSGPSAFAPS</sequence>
<proteinExistence type="predicted"/>
<evidence type="ECO:0000313" key="9">
    <source>
        <dbReference type="Proteomes" id="UP000030763"/>
    </source>
</evidence>
<keyword evidence="8" id="KW-0067">ATP-binding</keyword>
<dbReference type="Gene3D" id="1.20.1560.10">
    <property type="entry name" value="ABC transporter type 1, transmembrane domain"/>
    <property type="match status" value="1"/>
</dbReference>
<evidence type="ECO:0000259" key="7">
    <source>
        <dbReference type="PROSITE" id="PS50929"/>
    </source>
</evidence>
<keyword evidence="9" id="KW-1185">Reference proteome</keyword>
<dbReference type="Gene3D" id="3.40.50.300">
    <property type="entry name" value="P-loop containing nucleotide triphosphate hydrolases"/>
    <property type="match status" value="1"/>
</dbReference>
<dbReference type="Pfam" id="PF00005">
    <property type="entry name" value="ABC_tran"/>
    <property type="match status" value="1"/>
</dbReference>
<dbReference type="RefSeq" id="XP_013337019.1">
    <property type="nucleotide sequence ID" value="XM_013481565.1"/>
</dbReference>
<dbReference type="InterPro" id="IPR011527">
    <property type="entry name" value="ABC1_TM_dom"/>
</dbReference>
<protein>
    <submittedName>
        <fullName evidence="8">ATP-binding cassette, putative</fullName>
    </submittedName>
</protein>